<dbReference type="InterPro" id="IPR027417">
    <property type="entry name" value="P-loop_NTPase"/>
</dbReference>
<dbReference type="InterPro" id="IPR023400">
    <property type="entry name" value="RecA_C_sf"/>
</dbReference>
<dbReference type="PROSITE" id="PS50162">
    <property type="entry name" value="RECA_2"/>
    <property type="match status" value="1"/>
</dbReference>
<dbReference type="AlphaFoldDB" id="A0A7C5UUC9"/>
<dbReference type="GO" id="GO:0005829">
    <property type="term" value="C:cytosol"/>
    <property type="evidence" value="ECO:0007669"/>
    <property type="project" value="TreeGrafter"/>
</dbReference>
<dbReference type="InterPro" id="IPR020587">
    <property type="entry name" value="RecA_monomer-monomer_interface"/>
</dbReference>
<evidence type="ECO:0000256" key="6">
    <source>
        <dbReference type="ARBA" id="ARBA00023172"/>
    </source>
</evidence>
<dbReference type="InterPro" id="IPR020588">
    <property type="entry name" value="RecA_ATP-bd"/>
</dbReference>
<dbReference type="PROSITE" id="PS50163">
    <property type="entry name" value="RECA_3"/>
    <property type="match status" value="1"/>
</dbReference>
<dbReference type="GO" id="GO:0009432">
    <property type="term" value="P:SOS response"/>
    <property type="evidence" value="ECO:0007669"/>
    <property type="project" value="UniProtKB-UniRule"/>
</dbReference>
<dbReference type="FunFam" id="3.40.50.300:FF:000087">
    <property type="entry name" value="Recombinase RecA"/>
    <property type="match status" value="1"/>
</dbReference>
<evidence type="ECO:0000256" key="3">
    <source>
        <dbReference type="ARBA" id="ARBA00022741"/>
    </source>
</evidence>
<evidence type="ECO:0000256" key="2">
    <source>
        <dbReference type="ARBA" id="ARBA00015553"/>
    </source>
</evidence>
<comment type="caution">
    <text evidence="7">Lacks conserved residue(s) required for the propagation of feature annotation.</text>
</comment>
<evidence type="ECO:0000256" key="8">
    <source>
        <dbReference type="RuleBase" id="RU000526"/>
    </source>
</evidence>
<dbReference type="PRINTS" id="PR00142">
    <property type="entry name" value="RECA"/>
</dbReference>
<keyword evidence="7" id="KW-0963">Cytoplasm</keyword>
<dbReference type="SMART" id="SM00382">
    <property type="entry name" value="AAA"/>
    <property type="match status" value="1"/>
</dbReference>
<evidence type="ECO:0000256" key="1">
    <source>
        <dbReference type="ARBA" id="ARBA00009391"/>
    </source>
</evidence>
<proteinExistence type="inferred from homology"/>
<organism evidence="12">
    <name type="scientific">candidate division CPR3 bacterium</name>
    <dbReference type="NCBI Taxonomy" id="2268181"/>
    <lineage>
        <taxon>Bacteria</taxon>
        <taxon>Bacteria division CPR3</taxon>
    </lineage>
</organism>
<dbReference type="InterPro" id="IPR013765">
    <property type="entry name" value="DNA_recomb/repair_RecA"/>
</dbReference>
<dbReference type="GO" id="GO:0140664">
    <property type="term" value="F:ATP-dependent DNA damage sensor activity"/>
    <property type="evidence" value="ECO:0007669"/>
    <property type="project" value="InterPro"/>
</dbReference>
<keyword evidence="7 8" id="KW-0234">DNA repair</keyword>
<evidence type="ECO:0000256" key="5">
    <source>
        <dbReference type="ARBA" id="ARBA00023125"/>
    </source>
</evidence>
<keyword evidence="7 9" id="KW-0227">DNA damage</keyword>
<evidence type="ECO:0000259" key="10">
    <source>
        <dbReference type="PROSITE" id="PS50162"/>
    </source>
</evidence>
<evidence type="ECO:0000256" key="9">
    <source>
        <dbReference type="RuleBase" id="RU004527"/>
    </source>
</evidence>
<protein>
    <recommendedName>
        <fullName evidence="2 7">Protein RecA</fullName>
    </recommendedName>
    <alternativeName>
        <fullName evidence="7 8">Recombinase A</fullName>
    </alternativeName>
</protein>
<comment type="function">
    <text evidence="7">Can catalyze the hydrolysis of ATP in the presence of single-stranded DNA, the ATP-dependent uptake of single-stranded DNA by duplex DNA, and the ATP-dependent hybridization of homologous single-stranded DNAs. It interacts with LexA causing its activation and leading to its autocatalytic cleavage.</text>
</comment>
<dbReference type="CDD" id="cd00983">
    <property type="entry name" value="RecA"/>
    <property type="match status" value="1"/>
</dbReference>
<gene>
    <name evidence="7 12" type="primary">recA</name>
    <name evidence="12" type="ORF">ENL96_01805</name>
</gene>
<sequence>MVQKSNIKTDTKEETVNKTLQKAKVQALEVAMAQIEKRFGKGAIMKLGGKPIEKVDVIPTGALSLDIALGIGGIPKGRIIEIFGPEGSGKTTLALHILAECQKRGGYAAYIDAEHALDPKYAKAIGVDIDNLILSQPDYGEQALEIVETLIRSGGVDLIVVDSVAALTPKSELEGEMGDAQMGVQARLMSQAMRKLTAIASRSKCAIVFLNQIRMKIGVLFGNPETTTGGKALKFSSSIRIEIRGLEKVEGEGGNPVGNKVKVKVVKNKLAPPFRETTLFNRFGEGFDKTLSLIEAALMVGTVKKRGSWYLWGEKQLGQGLETVSNFLKQNPQIAEKIEIETRKMANLPM</sequence>
<evidence type="ECO:0000256" key="4">
    <source>
        <dbReference type="ARBA" id="ARBA00022840"/>
    </source>
</evidence>
<dbReference type="NCBIfam" id="TIGR02012">
    <property type="entry name" value="tigrfam_recA"/>
    <property type="match status" value="1"/>
</dbReference>
<dbReference type="InterPro" id="IPR049428">
    <property type="entry name" value="RecA-like_N"/>
</dbReference>
<dbReference type="GO" id="GO:0006310">
    <property type="term" value="P:DNA recombination"/>
    <property type="evidence" value="ECO:0007669"/>
    <property type="project" value="UniProtKB-UniRule"/>
</dbReference>
<dbReference type="Pfam" id="PF21096">
    <property type="entry name" value="RecA_C"/>
    <property type="match status" value="1"/>
</dbReference>
<dbReference type="GO" id="GO:0006281">
    <property type="term" value="P:DNA repair"/>
    <property type="evidence" value="ECO:0007669"/>
    <property type="project" value="UniProtKB-UniRule"/>
</dbReference>
<keyword evidence="5 7" id="KW-0238">DNA-binding</keyword>
<comment type="caution">
    <text evidence="12">The sequence shown here is derived from an EMBL/GenBank/DDBJ whole genome shotgun (WGS) entry which is preliminary data.</text>
</comment>
<comment type="subcellular location">
    <subcellularLocation>
        <location evidence="7">Cytoplasm</location>
    </subcellularLocation>
</comment>
<feature type="domain" description="RecA family profile 1" evidence="10">
    <location>
        <begin position="54"/>
        <end position="213"/>
    </location>
</feature>
<reference evidence="12" key="1">
    <citation type="journal article" date="2020" name="mSystems">
        <title>Genome- and Community-Level Interaction Insights into Carbon Utilization and Element Cycling Functions of Hydrothermarchaeota in Hydrothermal Sediment.</title>
        <authorList>
            <person name="Zhou Z."/>
            <person name="Liu Y."/>
            <person name="Xu W."/>
            <person name="Pan J."/>
            <person name="Luo Z.H."/>
            <person name="Li M."/>
        </authorList>
    </citation>
    <scope>NUCLEOTIDE SEQUENCE [LARGE SCALE GENOMIC DNA]</scope>
    <source>
        <strain evidence="12">SpSt-1042</strain>
    </source>
</reference>
<keyword evidence="6 7" id="KW-0233">DNA recombination</keyword>
<evidence type="ECO:0000313" key="12">
    <source>
        <dbReference type="EMBL" id="HHR92225.1"/>
    </source>
</evidence>
<dbReference type="GO" id="GO:0003684">
    <property type="term" value="F:damaged DNA binding"/>
    <property type="evidence" value="ECO:0007669"/>
    <property type="project" value="UniProtKB-UniRule"/>
</dbReference>
<dbReference type="InterPro" id="IPR003593">
    <property type="entry name" value="AAA+_ATPase"/>
</dbReference>
<dbReference type="GO" id="GO:0003697">
    <property type="term" value="F:single-stranded DNA binding"/>
    <property type="evidence" value="ECO:0007669"/>
    <property type="project" value="UniProtKB-UniRule"/>
</dbReference>
<evidence type="ECO:0000259" key="11">
    <source>
        <dbReference type="PROSITE" id="PS50163"/>
    </source>
</evidence>
<dbReference type="PANTHER" id="PTHR45900">
    <property type="entry name" value="RECA"/>
    <property type="match status" value="1"/>
</dbReference>
<accession>A0A7C5UUC9</accession>
<evidence type="ECO:0000256" key="7">
    <source>
        <dbReference type="HAMAP-Rule" id="MF_00268"/>
    </source>
</evidence>
<feature type="domain" description="RecA family profile 2" evidence="11">
    <location>
        <begin position="218"/>
        <end position="292"/>
    </location>
</feature>
<dbReference type="Pfam" id="PF00154">
    <property type="entry name" value="RecA_N"/>
    <property type="match status" value="1"/>
</dbReference>
<dbReference type="EMBL" id="DRVY01000051">
    <property type="protein sequence ID" value="HHR92225.1"/>
    <property type="molecule type" value="Genomic_DNA"/>
</dbReference>
<keyword evidence="7 8" id="KW-0742">SOS response</keyword>
<keyword evidence="4 7" id="KW-0067">ATP-binding</keyword>
<dbReference type="PANTHER" id="PTHR45900:SF1">
    <property type="entry name" value="MITOCHONDRIAL DNA REPAIR PROTEIN RECA HOMOLOG-RELATED"/>
    <property type="match status" value="1"/>
</dbReference>
<dbReference type="SUPFAM" id="SSF52540">
    <property type="entry name" value="P-loop containing nucleoside triphosphate hydrolases"/>
    <property type="match status" value="1"/>
</dbReference>
<dbReference type="SUPFAM" id="SSF54752">
    <property type="entry name" value="RecA protein, C-terminal domain"/>
    <property type="match status" value="1"/>
</dbReference>
<keyword evidence="3 7" id="KW-0547">Nucleotide-binding</keyword>
<dbReference type="HAMAP" id="MF_00268">
    <property type="entry name" value="RecA"/>
    <property type="match status" value="1"/>
</dbReference>
<name>A0A7C5UUC9_UNCC3</name>
<comment type="similarity">
    <text evidence="1 7 9">Belongs to the RecA family.</text>
</comment>
<dbReference type="Gene3D" id="3.40.50.300">
    <property type="entry name" value="P-loop containing nucleotide triphosphate hydrolases"/>
    <property type="match status" value="1"/>
</dbReference>
<dbReference type="InterPro" id="IPR049261">
    <property type="entry name" value="RecA-like_C"/>
</dbReference>
<dbReference type="GO" id="GO:0005524">
    <property type="term" value="F:ATP binding"/>
    <property type="evidence" value="ECO:0007669"/>
    <property type="project" value="UniProtKB-UniRule"/>
</dbReference>